<keyword evidence="12" id="KW-0342">GTP-binding</keyword>
<dbReference type="GO" id="GO:0004750">
    <property type="term" value="F:D-ribulose-phosphate 3-epimerase activity"/>
    <property type="evidence" value="ECO:0007669"/>
    <property type="project" value="UniProtKB-EC"/>
</dbReference>
<feature type="domain" description="CP-type G" evidence="21">
    <location>
        <begin position="528"/>
        <end position="691"/>
    </location>
</feature>
<dbReference type="GO" id="GO:0046496">
    <property type="term" value="P:nicotinamide nucleotide metabolic process"/>
    <property type="evidence" value="ECO:0007669"/>
    <property type="project" value="UniProtKB-ARBA"/>
</dbReference>
<comment type="cofactor">
    <cofactor evidence="3">
        <name>Zn(2+)</name>
        <dbReference type="ChEBI" id="CHEBI:29105"/>
    </cofactor>
</comment>
<name>A0A8J4WBH8_9STRA</name>
<keyword evidence="15" id="KW-0119">Carbohydrate metabolism</keyword>
<dbReference type="GO" id="GO:1901135">
    <property type="term" value="P:carbohydrate derivative metabolic process"/>
    <property type="evidence" value="ECO:0007669"/>
    <property type="project" value="UniProtKB-ARBA"/>
</dbReference>
<dbReference type="FunFam" id="3.20.20.70:FF:000191">
    <property type="entry name" value="ribulose-phosphate 3-epimerase isoform X2"/>
    <property type="match status" value="1"/>
</dbReference>
<dbReference type="GO" id="GO:0003924">
    <property type="term" value="F:GTPase activity"/>
    <property type="evidence" value="ECO:0007669"/>
    <property type="project" value="InterPro"/>
</dbReference>
<dbReference type="PROSITE" id="PS01086">
    <property type="entry name" value="RIBUL_P_3_EPIMER_2"/>
    <property type="match status" value="1"/>
</dbReference>
<keyword evidence="10" id="KW-0862">Zinc</keyword>
<dbReference type="NCBIfam" id="TIGR00157">
    <property type="entry name" value="ribosome small subunit-dependent GTPase A"/>
    <property type="match status" value="1"/>
</dbReference>
<dbReference type="PANTHER" id="PTHR32120:SF11">
    <property type="entry name" value="SMALL RIBOSOMAL SUBUNIT BIOGENESIS GTPASE RSGA 1, MITOCHONDRIAL-RELATED"/>
    <property type="match status" value="1"/>
</dbReference>
<evidence type="ECO:0000256" key="9">
    <source>
        <dbReference type="ARBA" id="ARBA00022741"/>
    </source>
</evidence>
<evidence type="ECO:0000256" key="3">
    <source>
        <dbReference type="ARBA" id="ARBA00001947"/>
    </source>
</evidence>
<sequence length="881" mass="95866">MLTGQLPFLGESPISVALKHLQEEFDEPRKFNPLIPQSVENVILKSMRKNPQERYQSAKEMQTDLETCLMPERRNETKIDFPDEDDIDQTRVMPAIKPEPRGVTSTGAAPVMETGDDNNKGKPKTKNWKKPALLISLTVLILIAMVGVVWYVRGMLVVPDVKVPNVVSQTEEKARQMLQDNGLVVSDNVIREYKEGIEPGIVFDQSRDEGDIVKEGSEVQLSVGAEKALLKMIDLKDNSYDEAVKQLTGLGIKEDQIQRKEEFSNDKSSVLAQVQEEESYTVAKGKVTQQWPVEAGADVNPGDKITIFISTGYPNEALNYAYNINVSPKEVGKSSKIRITFEDARGKSQEWGTRTIKSAQMLTIPLILAPNVDGVVSVYRDGQFLDTYLVSYTEAKNGTVVVPTIEPEKGAEPPPTTEEPDQGGGGDEGTVDTNQEGEPDTPVEGEGDNEEADTSAMKNGNGHVKGKDKKKEEGDGAMPEGIIVKALSGYYYVMPLEDNGVPSVEGSAVQCRARENGEGTVDEIRKRETELIRPPVANVSLAVLLFSVKEPDMNLNLLDKFLVHIEQAGLDALIVLTKQDLADPENDARDTVAEVKALYEQVGYEVISTSSRTGEGNEQLKKRLAGKISVFSGQSGVGKSSMLNALMPGLTLETSAISMRLGRGKHTTRHVELIPLDNGGFVADTPGFSQLDFLEIGVEELSTCFREFAQYADQSIAPHTSLPLDVHLMIENPERYVEEFAKAGAAVITVHAEACVHLHRVIHLIKEQGVKAGVALNPGTPASAIQEVLDDVDMVLVMTVNPGFGGQAFISGTMNKIKQIRSWLNEKGRHDVHIEVDGGIAADTAPLVVEAGADVLVAGSAVFGREDRAAAIAEIRSSYGG</sequence>
<dbReference type="GO" id="GO:0005975">
    <property type="term" value="P:carbohydrate metabolic process"/>
    <property type="evidence" value="ECO:0007669"/>
    <property type="project" value="InterPro"/>
</dbReference>
<dbReference type="SMART" id="SM00740">
    <property type="entry name" value="PASTA"/>
    <property type="match status" value="2"/>
</dbReference>
<evidence type="ECO:0000256" key="10">
    <source>
        <dbReference type="ARBA" id="ARBA00022833"/>
    </source>
</evidence>
<keyword evidence="11" id="KW-0408">Iron</keyword>
<evidence type="ECO:0000256" key="15">
    <source>
        <dbReference type="ARBA" id="ARBA00023277"/>
    </source>
</evidence>
<dbReference type="InterPro" id="IPR010914">
    <property type="entry name" value="RsgA_GTPase_dom"/>
</dbReference>
<dbReference type="PANTHER" id="PTHR32120">
    <property type="entry name" value="SMALL RIBOSOMAL SUBUNIT BIOGENESIS GTPASE RSGA"/>
    <property type="match status" value="1"/>
</dbReference>
<comment type="similarity">
    <text evidence="5">Belongs to the ribulose-phosphate 3-epimerase family.</text>
</comment>
<dbReference type="Pfam" id="PF00834">
    <property type="entry name" value="Ribul_P_3_epim"/>
    <property type="match status" value="1"/>
</dbReference>
<evidence type="ECO:0000256" key="6">
    <source>
        <dbReference type="ARBA" id="ARBA00011738"/>
    </source>
</evidence>
<dbReference type="Proteomes" id="UP000702964">
    <property type="component" value="Unassembled WGS sequence"/>
</dbReference>
<keyword evidence="13" id="KW-0464">Manganese</keyword>
<feature type="transmembrane region" description="Helical" evidence="18">
    <location>
        <begin position="132"/>
        <end position="152"/>
    </location>
</feature>
<evidence type="ECO:0000256" key="17">
    <source>
        <dbReference type="SAM" id="MobiDB-lite"/>
    </source>
</evidence>
<dbReference type="PROSITE" id="PS51178">
    <property type="entry name" value="PASTA"/>
    <property type="match status" value="2"/>
</dbReference>
<comment type="subunit">
    <text evidence="6">Homodimer.</text>
</comment>
<feature type="region of interest" description="Disordered" evidence="17">
    <location>
        <begin position="97"/>
        <end position="125"/>
    </location>
</feature>
<dbReference type="SUPFAM" id="SSF51366">
    <property type="entry name" value="Ribulose-phoshate binding barrel"/>
    <property type="match status" value="1"/>
</dbReference>
<evidence type="ECO:0000256" key="7">
    <source>
        <dbReference type="ARBA" id="ARBA00013188"/>
    </source>
</evidence>
<dbReference type="HAMAP" id="MF_01820">
    <property type="entry name" value="GTPase_RsgA"/>
    <property type="match status" value="1"/>
</dbReference>
<evidence type="ECO:0000259" key="19">
    <source>
        <dbReference type="PROSITE" id="PS50936"/>
    </source>
</evidence>
<dbReference type="Gene3D" id="2.40.50.140">
    <property type="entry name" value="Nucleic acid-binding proteins"/>
    <property type="match status" value="1"/>
</dbReference>
<dbReference type="GO" id="GO:0005525">
    <property type="term" value="F:GTP binding"/>
    <property type="evidence" value="ECO:0007669"/>
    <property type="project" value="UniProtKB-KW"/>
</dbReference>
<keyword evidence="9" id="KW-0547">Nucleotide-binding</keyword>
<dbReference type="PROSITE" id="PS51721">
    <property type="entry name" value="G_CP"/>
    <property type="match status" value="1"/>
</dbReference>
<evidence type="ECO:0000259" key="21">
    <source>
        <dbReference type="PROSITE" id="PS51721"/>
    </source>
</evidence>
<evidence type="ECO:0000256" key="8">
    <source>
        <dbReference type="ARBA" id="ARBA00022723"/>
    </source>
</evidence>
<feature type="domain" description="EngC GTPase" evidence="19">
    <location>
        <begin position="537"/>
        <end position="689"/>
    </location>
</feature>
<evidence type="ECO:0000256" key="16">
    <source>
        <dbReference type="ARBA" id="ARBA00057323"/>
    </source>
</evidence>
<dbReference type="InterPro" id="IPR012340">
    <property type="entry name" value="NA-bd_OB-fold"/>
</dbReference>
<dbReference type="GO" id="GO:0006091">
    <property type="term" value="P:generation of precursor metabolites and energy"/>
    <property type="evidence" value="ECO:0007669"/>
    <property type="project" value="UniProtKB-ARBA"/>
</dbReference>
<dbReference type="Gene3D" id="3.20.20.70">
    <property type="entry name" value="Aldolase class I"/>
    <property type="match status" value="1"/>
</dbReference>
<keyword evidence="8" id="KW-0479">Metal-binding</keyword>
<dbReference type="SUPFAM" id="SSF56112">
    <property type="entry name" value="Protein kinase-like (PK-like)"/>
    <property type="match status" value="1"/>
</dbReference>
<feature type="region of interest" description="Disordered" evidence="17">
    <location>
        <begin position="401"/>
        <end position="476"/>
    </location>
</feature>
<dbReference type="NCBIfam" id="NF004076">
    <property type="entry name" value="PRK05581.1-4"/>
    <property type="match status" value="1"/>
</dbReference>
<proteinExistence type="inferred from homology"/>
<reference evidence="22" key="1">
    <citation type="journal article" date="2015" name="Genom Data">
        <title>Draft genome sequences of Phytophthora kernoviae and Phytophthora ramorum lineage EU2 from Scotland.</title>
        <authorList>
            <person name="Sambles C."/>
            <person name="Schlenzig A."/>
            <person name="O'Neill P."/>
            <person name="Grant M."/>
            <person name="Studholme D.J."/>
        </authorList>
    </citation>
    <scope>NUCLEOTIDE SEQUENCE</scope>
    <source>
        <strain evidence="22">00238/432</strain>
    </source>
</reference>
<dbReference type="Gene3D" id="3.30.10.20">
    <property type="match status" value="2"/>
</dbReference>
<dbReference type="Gene3D" id="1.10.510.10">
    <property type="entry name" value="Transferase(Phosphotransferase) domain 1"/>
    <property type="match status" value="1"/>
</dbReference>
<dbReference type="AlphaFoldDB" id="A0A8J4WBH8"/>
<comment type="cofactor">
    <cofactor evidence="4">
        <name>Fe(2+)</name>
        <dbReference type="ChEBI" id="CHEBI:29033"/>
    </cofactor>
</comment>
<keyword evidence="18" id="KW-0472">Membrane</keyword>
<dbReference type="InterPro" id="IPR000056">
    <property type="entry name" value="Ribul_P_3_epim-like"/>
</dbReference>
<dbReference type="SUPFAM" id="SSF52540">
    <property type="entry name" value="P-loop containing nucleoside triphosphate hydrolases"/>
    <property type="match status" value="1"/>
</dbReference>
<feature type="domain" description="PASTA" evidence="20">
    <location>
        <begin position="157"/>
        <end position="225"/>
    </location>
</feature>
<dbReference type="CDD" id="cd01854">
    <property type="entry name" value="YjeQ_EngC"/>
    <property type="match status" value="1"/>
</dbReference>
<comment type="catalytic activity">
    <reaction evidence="1">
        <text>D-ribulose 5-phosphate = D-xylulose 5-phosphate</text>
        <dbReference type="Rhea" id="RHEA:13677"/>
        <dbReference type="ChEBI" id="CHEBI:57737"/>
        <dbReference type="ChEBI" id="CHEBI:58121"/>
        <dbReference type="EC" id="5.1.3.1"/>
    </reaction>
</comment>
<dbReference type="InterPro" id="IPR013785">
    <property type="entry name" value="Aldolase_TIM"/>
</dbReference>
<keyword evidence="18" id="KW-0812">Transmembrane</keyword>
<evidence type="ECO:0000256" key="1">
    <source>
        <dbReference type="ARBA" id="ARBA00001782"/>
    </source>
</evidence>
<dbReference type="Gene3D" id="3.40.50.300">
    <property type="entry name" value="P-loop containing nucleotide triphosphate hydrolases"/>
    <property type="match status" value="1"/>
</dbReference>
<comment type="caution">
    <text evidence="22">The sequence shown here is derived from an EMBL/GenBank/DDBJ whole genome shotgun (WGS) entry which is preliminary data.</text>
</comment>
<evidence type="ECO:0000256" key="11">
    <source>
        <dbReference type="ARBA" id="ARBA00023004"/>
    </source>
</evidence>
<dbReference type="Pfam" id="PF03193">
    <property type="entry name" value="RsgA_GTPase"/>
    <property type="match status" value="1"/>
</dbReference>
<evidence type="ECO:0000256" key="4">
    <source>
        <dbReference type="ARBA" id="ARBA00001954"/>
    </source>
</evidence>
<organism evidence="22 23">
    <name type="scientific">Phytophthora kernoviae 00238/432</name>
    <dbReference type="NCBI Taxonomy" id="1284355"/>
    <lineage>
        <taxon>Eukaryota</taxon>
        <taxon>Sar</taxon>
        <taxon>Stramenopiles</taxon>
        <taxon>Oomycota</taxon>
        <taxon>Peronosporomycetes</taxon>
        <taxon>Peronosporales</taxon>
        <taxon>Peronosporaceae</taxon>
        <taxon>Phytophthora</taxon>
    </lineage>
</organism>
<dbReference type="InterPro" id="IPR011060">
    <property type="entry name" value="RibuloseP-bd_barrel"/>
</dbReference>
<dbReference type="InterPro" id="IPR027417">
    <property type="entry name" value="P-loop_NTPase"/>
</dbReference>
<dbReference type="CDD" id="cd00429">
    <property type="entry name" value="RPE"/>
    <property type="match status" value="1"/>
</dbReference>
<dbReference type="InterPro" id="IPR005543">
    <property type="entry name" value="PASTA_dom"/>
</dbReference>
<dbReference type="EMBL" id="AOFI03000007">
    <property type="protein sequence ID" value="KAF4325207.1"/>
    <property type="molecule type" value="Genomic_DNA"/>
</dbReference>
<feature type="domain" description="PASTA" evidence="20">
    <location>
        <begin position="226"/>
        <end position="311"/>
    </location>
</feature>
<evidence type="ECO:0000259" key="20">
    <source>
        <dbReference type="PROSITE" id="PS51178"/>
    </source>
</evidence>
<comment type="function">
    <text evidence="16">Catalyzes the reversible epimerization of D-ribulose 5-phosphate to D-xylulose 5-phosphate.</text>
</comment>
<keyword evidence="18" id="KW-1133">Transmembrane helix</keyword>
<evidence type="ECO:0000256" key="13">
    <source>
        <dbReference type="ARBA" id="ARBA00023211"/>
    </source>
</evidence>
<dbReference type="EC" id="5.1.3.1" evidence="7"/>
<dbReference type="GO" id="GO:0046872">
    <property type="term" value="F:metal ion binding"/>
    <property type="evidence" value="ECO:0007669"/>
    <property type="project" value="UniProtKB-KW"/>
</dbReference>
<evidence type="ECO:0000256" key="18">
    <source>
        <dbReference type="SAM" id="Phobius"/>
    </source>
</evidence>
<comment type="cofactor">
    <cofactor evidence="2">
        <name>Mn(2+)</name>
        <dbReference type="ChEBI" id="CHEBI:29035"/>
    </cofactor>
</comment>
<dbReference type="InterPro" id="IPR011009">
    <property type="entry name" value="Kinase-like_dom_sf"/>
</dbReference>
<dbReference type="CDD" id="cd06577">
    <property type="entry name" value="PASTA_pknB"/>
    <property type="match status" value="2"/>
</dbReference>
<keyword evidence="14" id="KW-0413">Isomerase</keyword>
<dbReference type="PROSITE" id="PS50936">
    <property type="entry name" value="ENGC_GTPASE"/>
    <property type="match status" value="1"/>
</dbReference>
<gene>
    <name evidence="22" type="ORF">G195_001336</name>
</gene>
<evidence type="ECO:0000256" key="2">
    <source>
        <dbReference type="ARBA" id="ARBA00001936"/>
    </source>
</evidence>
<dbReference type="InterPro" id="IPR030378">
    <property type="entry name" value="G_CP_dom"/>
</dbReference>
<evidence type="ECO:0000256" key="5">
    <source>
        <dbReference type="ARBA" id="ARBA00009541"/>
    </source>
</evidence>
<accession>A0A8J4WBH8</accession>
<dbReference type="InterPro" id="IPR004881">
    <property type="entry name" value="Ribosome_biogen_GTPase_RsgA"/>
</dbReference>
<reference evidence="22" key="2">
    <citation type="submission" date="2020-02" db="EMBL/GenBank/DDBJ databases">
        <authorList>
            <person name="Studholme D.J."/>
        </authorList>
    </citation>
    <scope>NUCLEOTIDE SEQUENCE</scope>
    <source>
        <strain evidence="22">00238/432</strain>
    </source>
</reference>
<dbReference type="GO" id="GO:0006163">
    <property type="term" value="P:purine nucleotide metabolic process"/>
    <property type="evidence" value="ECO:0007669"/>
    <property type="project" value="UniProtKB-ARBA"/>
</dbReference>
<protein>
    <recommendedName>
        <fullName evidence="7">ribulose-phosphate 3-epimerase</fullName>
        <ecNumber evidence="7">5.1.3.1</ecNumber>
    </recommendedName>
</protein>
<evidence type="ECO:0000313" key="22">
    <source>
        <dbReference type="EMBL" id="KAF4325207.1"/>
    </source>
</evidence>
<evidence type="ECO:0000256" key="12">
    <source>
        <dbReference type="ARBA" id="ARBA00023134"/>
    </source>
</evidence>
<feature type="compositionally biased region" description="Acidic residues" evidence="17">
    <location>
        <begin position="435"/>
        <end position="453"/>
    </location>
</feature>
<evidence type="ECO:0000313" key="23">
    <source>
        <dbReference type="Proteomes" id="UP000702964"/>
    </source>
</evidence>
<evidence type="ECO:0000256" key="14">
    <source>
        <dbReference type="ARBA" id="ARBA00023235"/>
    </source>
</evidence>
<dbReference type="Pfam" id="PF03793">
    <property type="entry name" value="PASTA"/>
    <property type="match status" value="2"/>
</dbReference>